<keyword evidence="2" id="KW-1185">Reference proteome</keyword>
<name>A0A4P1K0D4_9CAUL</name>
<gene>
    <name evidence="1" type="ORF">NCTC9239_01268</name>
</gene>
<dbReference type="RefSeq" id="WP_138141236.1">
    <property type="nucleotide sequence ID" value="NZ_LR588407.1"/>
</dbReference>
<sequence length="160" mass="16953">MPQEILRQSNFNGGELSPQAVGRRDLKAYASSLALCLNMLPMAEGPIRRRPGLKHVDLIRNRLETVAVTPEMLSAPNGGEAAQALTGGGMETTAGLGANGGYVVVEIDFGAPVEVGMVDLIDFLIKAPSGGGGGELDPLPDPIPPQYPWDPPYHQQIIEQ</sequence>
<evidence type="ECO:0000313" key="2">
    <source>
        <dbReference type="Proteomes" id="UP000309952"/>
    </source>
</evidence>
<proteinExistence type="predicted"/>
<reference evidence="1 2" key="1">
    <citation type="submission" date="2019-04" db="EMBL/GenBank/DDBJ databases">
        <authorList>
            <consortium name="Pathogen Informatics"/>
        </authorList>
    </citation>
    <scope>NUCLEOTIDE SEQUENCE [LARGE SCALE GENOMIC DNA]</scope>
    <source>
        <strain evidence="1 2">NCTC9239</strain>
    </source>
</reference>
<accession>A0A4P1K0D4</accession>
<dbReference type="Proteomes" id="UP000309952">
    <property type="component" value="Chromosome"/>
</dbReference>
<evidence type="ECO:0000313" key="1">
    <source>
        <dbReference type="EMBL" id="VTO14068.1"/>
    </source>
</evidence>
<protein>
    <submittedName>
        <fullName evidence="1">Uncharacterized protein</fullName>
    </submittedName>
</protein>
<organism evidence="1 2">
    <name type="scientific">Brevundimonas vancanneytii</name>
    <dbReference type="NCBI Taxonomy" id="1325724"/>
    <lineage>
        <taxon>Bacteria</taxon>
        <taxon>Pseudomonadati</taxon>
        <taxon>Pseudomonadota</taxon>
        <taxon>Alphaproteobacteria</taxon>
        <taxon>Caulobacterales</taxon>
        <taxon>Caulobacteraceae</taxon>
        <taxon>Brevundimonas</taxon>
    </lineage>
</organism>
<dbReference type="AlphaFoldDB" id="A0A4P1K0D4"/>
<dbReference type="KEGG" id="bvy:NCTC9239_01268"/>
<dbReference type="EMBL" id="LR588407">
    <property type="protein sequence ID" value="VTO14068.1"/>
    <property type="molecule type" value="Genomic_DNA"/>
</dbReference>